<organism evidence="1">
    <name type="scientific">Arundo donax</name>
    <name type="common">Giant reed</name>
    <name type="synonym">Donax arundinaceus</name>
    <dbReference type="NCBI Taxonomy" id="35708"/>
    <lineage>
        <taxon>Eukaryota</taxon>
        <taxon>Viridiplantae</taxon>
        <taxon>Streptophyta</taxon>
        <taxon>Embryophyta</taxon>
        <taxon>Tracheophyta</taxon>
        <taxon>Spermatophyta</taxon>
        <taxon>Magnoliopsida</taxon>
        <taxon>Liliopsida</taxon>
        <taxon>Poales</taxon>
        <taxon>Poaceae</taxon>
        <taxon>PACMAD clade</taxon>
        <taxon>Arundinoideae</taxon>
        <taxon>Arundineae</taxon>
        <taxon>Arundo</taxon>
    </lineage>
</organism>
<protein>
    <submittedName>
        <fullName evidence="1">Uncharacterized protein</fullName>
    </submittedName>
</protein>
<dbReference type="AlphaFoldDB" id="A0A0A8XVM5"/>
<reference evidence="1" key="2">
    <citation type="journal article" date="2015" name="Data Brief">
        <title>Shoot transcriptome of the giant reed, Arundo donax.</title>
        <authorList>
            <person name="Barrero R.A."/>
            <person name="Guerrero F.D."/>
            <person name="Moolhuijzen P."/>
            <person name="Goolsby J.A."/>
            <person name="Tidwell J."/>
            <person name="Bellgard S.E."/>
            <person name="Bellgard M.I."/>
        </authorList>
    </citation>
    <scope>NUCLEOTIDE SEQUENCE</scope>
    <source>
        <tissue evidence="1">Shoot tissue taken approximately 20 cm above the soil surface</tissue>
    </source>
</reference>
<sequence length="51" mass="5713">MMNRSVATKDHLLITQTNTIQTKTLLLLGLPPKLILAAARRVHRNGLRVSH</sequence>
<name>A0A0A8XVM5_ARUDO</name>
<proteinExistence type="predicted"/>
<dbReference type="EMBL" id="GBRH01282143">
    <property type="protein sequence ID" value="JAD15752.1"/>
    <property type="molecule type" value="Transcribed_RNA"/>
</dbReference>
<evidence type="ECO:0000313" key="1">
    <source>
        <dbReference type="EMBL" id="JAD15752.1"/>
    </source>
</evidence>
<accession>A0A0A8XVM5</accession>
<reference evidence="1" key="1">
    <citation type="submission" date="2014-09" db="EMBL/GenBank/DDBJ databases">
        <authorList>
            <person name="Magalhaes I.L.F."/>
            <person name="Oliveira U."/>
            <person name="Santos F.R."/>
            <person name="Vidigal T.H.D.A."/>
            <person name="Brescovit A.D."/>
            <person name="Santos A.J."/>
        </authorList>
    </citation>
    <scope>NUCLEOTIDE SEQUENCE</scope>
    <source>
        <tissue evidence="1">Shoot tissue taken approximately 20 cm above the soil surface</tissue>
    </source>
</reference>